<comment type="caution">
    <text evidence="2">The sequence shown here is derived from an EMBL/GenBank/DDBJ whole genome shotgun (WGS) entry which is preliminary data.</text>
</comment>
<keyword evidence="1" id="KW-0175">Coiled coil</keyword>
<accession>A0A9P9JDC0</accession>
<organism evidence="2 3">
    <name type="scientific">Dactylonectria estremocensis</name>
    <dbReference type="NCBI Taxonomy" id="1079267"/>
    <lineage>
        <taxon>Eukaryota</taxon>
        <taxon>Fungi</taxon>
        <taxon>Dikarya</taxon>
        <taxon>Ascomycota</taxon>
        <taxon>Pezizomycotina</taxon>
        <taxon>Sordariomycetes</taxon>
        <taxon>Hypocreomycetidae</taxon>
        <taxon>Hypocreales</taxon>
        <taxon>Nectriaceae</taxon>
        <taxon>Dactylonectria</taxon>
    </lineage>
</organism>
<dbReference type="AlphaFoldDB" id="A0A9P9JDC0"/>
<sequence length="208" mass="23331">MSPIRHSNVERRRRRDECRMKLAQHVSTRLGIKINPSDVRLTPRATDLSSWQPVRGKEELFSTIFSKIFAKGLSDHSVGTFQLLCSEVGESFEAVLPRGKGVALDSIVPLSPLEPSFSPIIDQLQEEKVSLFDQIEELTSNANAECERRQAAEEKVHEVYNEQADLKKQLQKQADMSTLLREVVAKCAADLDTAISVQEGPGKQRIEC</sequence>
<feature type="coiled-coil region" evidence="1">
    <location>
        <begin position="121"/>
        <end position="169"/>
    </location>
</feature>
<evidence type="ECO:0000256" key="1">
    <source>
        <dbReference type="SAM" id="Coils"/>
    </source>
</evidence>
<evidence type="ECO:0000313" key="2">
    <source>
        <dbReference type="EMBL" id="KAH7155884.1"/>
    </source>
</evidence>
<reference evidence="2" key="1">
    <citation type="journal article" date="2021" name="Nat. Commun.">
        <title>Genetic determinants of endophytism in the Arabidopsis root mycobiome.</title>
        <authorList>
            <person name="Mesny F."/>
            <person name="Miyauchi S."/>
            <person name="Thiergart T."/>
            <person name="Pickel B."/>
            <person name="Atanasova L."/>
            <person name="Karlsson M."/>
            <person name="Huettel B."/>
            <person name="Barry K.W."/>
            <person name="Haridas S."/>
            <person name="Chen C."/>
            <person name="Bauer D."/>
            <person name="Andreopoulos W."/>
            <person name="Pangilinan J."/>
            <person name="LaButti K."/>
            <person name="Riley R."/>
            <person name="Lipzen A."/>
            <person name="Clum A."/>
            <person name="Drula E."/>
            <person name="Henrissat B."/>
            <person name="Kohler A."/>
            <person name="Grigoriev I.V."/>
            <person name="Martin F.M."/>
            <person name="Hacquard S."/>
        </authorList>
    </citation>
    <scope>NUCLEOTIDE SEQUENCE</scope>
    <source>
        <strain evidence="2">MPI-CAGE-AT-0021</strain>
    </source>
</reference>
<dbReference type="EMBL" id="JAGMUU010000004">
    <property type="protein sequence ID" value="KAH7155884.1"/>
    <property type="molecule type" value="Genomic_DNA"/>
</dbReference>
<protein>
    <submittedName>
        <fullName evidence="2">Uncharacterized protein</fullName>
    </submittedName>
</protein>
<proteinExistence type="predicted"/>
<gene>
    <name evidence="2" type="ORF">B0J13DRAFT_497177</name>
</gene>
<dbReference type="OrthoDB" id="5098306at2759"/>
<evidence type="ECO:0000313" key="3">
    <source>
        <dbReference type="Proteomes" id="UP000717696"/>
    </source>
</evidence>
<name>A0A9P9JDC0_9HYPO</name>
<keyword evidence="3" id="KW-1185">Reference proteome</keyword>
<dbReference type="Proteomes" id="UP000717696">
    <property type="component" value="Unassembled WGS sequence"/>
</dbReference>